<dbReference type="GO" id="GO:0006508">
    <property type="term" value="P:proteolysis"/>
    <property type="evidence" value="ECO:0007669"/>
    <property type="project" value="UniProtKB-KW"/>
</dbReference>
<dbReference type="AlphaFoldDB" id="F4WMF6"/>
<evidence type="ECO:0000256" key="3">
    <source>
        <dbReference type="ARBA" id="ARBA00022750"/>
    </source>
</evidence>
<keyword evidence="8" id="KW-0732">Signal</keyword>
<evidence type="ECO:0000256" key="8">
    <source>
        <dbReference type="SAM" id="SignalP"/>
    </source>
</evidence>
<dbReference type="Proteomes" id="UP000007755">
    <property type="component" value="Unassembled WGS sequence"/>
</dbReference>
<dbReference type="InterPro" id="IPR021109">
    <property type="entry name" value="Peptidase_aspartic_dom_sf"/>
</dbReference>
<dbReference type="InterPro" id="IPR001461">
    <property type="entry name" value="Aspartic_peptidase_A1"/>
</dbReference>
<dbReference type="MEROPS" id="A01.051"/>
<keyword evidence="11" id="KW-1185">Reference proteome</keyword>
<dbReference type="Gene3D" id="2.40.70.10">
    <property type="entry name" value="Acid Proteases"/>
    <property type="match status" value="2"/>
</dbReference>
<evidence type="ECO:0000256" key="2">
    <source>
        <dbReference type="ARBA" id="ARBA00022670"/>
    </source>
</evidence>
<feature type="chain" id="PRO_5003323714" evidence="8">
    <location>
        <begin position="18"/>
        <end position="369"/>
    </location>
</feature>
<evidence type="ECO:0000256" key="1">
    <source>
        <dbReference type="ARBA" id="ARBA00007447"/>
    </source>
</evidence>
<evidence type="ECO:0000256" key="5">
    <source>
        <dbReference type="ARBA" id="ARBA00023157"/>
    </source>
</evidence>
<accession>F4WMF6</accession>
<dbReference type="PROSITE" id="PS51767">
    <property type="entry name" value="PEPTIDASE_A1"/>
    <property type="match status" value="1"/>
</dbReference>
<evidence type="ECO:0000256" key="7">
    <source>
        <dbReference type="PIRSR" id="PIRSR601461-2"/>
    </source>
</evidence>
<dbReference type="OrthoDB" id="771136at2759"/>
<name>F4WMF6_ACREC</name>
<evidence type="ECO:0000256" key="6">
    <source>
        <dbReference type="ARBA" id="ARBA00023180"/>
    </source>
</evidence>
<keyword evidence="2 10" id="KW-0645">Protease</keyword>
<protein>
    <submittedName>
        <fullName evidence="10">Lysosomal aspartic protease</fullName>
    </submittedName>
</protein>
<feature type="signal peptide" evidence="8">
    <location>
        <begin position="1"/>
        <end position="17"/>
    </location>
</feature>
<dbReference type="SUPFAM" id="SSF50630">
    <property type="entry name" value="Acid proteases"/>
    <property type="match status" value="1"/>
</dbReference>
<comment type="similarity">
    <text evidence="1">Belongs to the peptidase A1 family.</text>
</comment>
<dbReference type="PANTHER" id="PTHR47966:SF51">
    <property type="entry name" value="BETA-SITE APP-CLEAVING ENZYME, ISOFORM A-RELATED"/>
    <property type="match status" value="1"/>
</dbReference>
<feature type="disulfide bond" evidence="7">
    <location>
        <begin position="251"/>
        <end position="254"/>
    </location>
</feature>
<dbReference type="STRING" id="103372.F4WMF6"/>
<feature type="disulfide bond" evidence="7">
    <location>
        <begin position="90"/>
        <end position="95"/>
    </location>
</feature>
<organism evidence="11">
    <name type="scientific">Acromyrmex echinatior</name>
    <name type="common">Panamanian leafcutter ant</name>
    <name type="synonym">Acromyrmex octospinosus echinatior</name>
    <dbReference type="NCBI Taxonomy" id="103372"/>
    <lineage>
        <taxon>Eukaryota</taxon>
        <taxon>Metazoa</taxon>
        <taxon>Ecdysozoa</taxon>
        <taxon>Arthropoda</taxon>
        <taxon>Hexapoda</taxon>
        <taxon>Insecta</taxon>
        <taxon>Pterygota</taxon>
        <taxon>Neoptera</taxon>
        <taxon>Endopterygota</taxon>
        <taxon>Hymenoptera</taxon>
        <taxon>Apocrita</taxon>
        <taxon>Aculeata</taxon>
        <taxon>Formicoidea</taxon>
        <taxon>Formicidae</taxon>
        <taxon>Myrmicinae</taxon>
        <taxon>Acromyrmex</taxon>
    </lineage>
</organism>
<feature type="disulfide bond" evidence="7">
    <location>
        <begin position="291"/>
        <end position="326"/>
    </location>
</feature>
<gene>
    <name evidence="10" type="ORF">G5I_06990</name>
</gene>
<evidence type="ECO:0000313" key="11">
    <source>
        <dbReference type="Proteomes" id="UP000007755"/>
    </source>
</evidence>
<dbReference type="Gene3D" id="2.60.40.1960">
    <property type="match status" value="1"/>
</dbReference>
<proteinExistence type="inferred from homology"/>
<evidence type="ECO:0000259" key="9">
    <source>
        <dbReference type="PROSITE" id="PS51767"/>
    </source>
</evidence>
<keyword evidence="4" id="KW-0378">Hydrolase</keyword>
<keyword evidence="3" id="KW-0064">Aspartyl protease</keyword>
<evidence type="ECO:0000256" key="4">
    <source>
        <dbReference type="ARBA" id="ARBA00022801"/>
    </source>
</evidence>
<dbReference type="OMA" id="CFAAFKV"/>
<dbReference type="GO" id="GO:0004190">
    <property type="term" value="F:aspartic-type endopeptidase activity"/>
    <property type="evidence" value="ECO:0007669"/>
    <property type="project" value="UniProtKB-KW"/>
</dbReference>
<dbReference type="InterPro" id="IPR033121">
    <property type="entry name" value="PEPTIDASE_A1"/>
</dbReference>
<feature type="domain" description="Peptidase A1" evidence="9">
    <location>
        <begin position="59"/>
        <end position="366"/>
    </location>
</feature>
<reference evidence="10" key="1">
    <citation type="submission" date="2011-02" db="EMBL/GenBank/DDBJ databases">
        <title>The genome of the leaf-cutting ant Acromyrmex echinatior suggests key adaptations to social evolution and fungus farming.</title>
        <authorList>
            <person name="Nygaard S."/>
            <person name="Zhang G."/>
        </authorList>
    </citation>
    <scope>NUCLEOTIDE SEQUENCE</scope>
</reference>
<sequence length="369" mass="42258">MFQSFVVVVILFVLINAELLRIPLHQTNFTRRSSSIDHRSSRSVFKVRQYLINDMDFAYYGIISIGTPSQEFKVLFTTNSPHFWVPSIKCEEFSCYKYNKYDRTKSYTYVQDDTPVDIEYDSGDLSGYLSGDTLNIGGLDIPHQIFVEATSIQQYSSHLVKYDGILGMCYPIRTAEGTIPVLTNLYQQNLLYKPVFGFYLKRYSSSVDSELIIGGSYPDLYNGELTYVPVTNNGYWHFIINRIVIGHSTICLHCEAIVDISTSHIIGPLIEIEAINRYIGHEINGVTIANCDKISNLPSIYFDLGDKLFELTSEDYIIVLERYNVCTSAFMDAVLHENSPKWILGNVFLRRYYTEFDMKNNQVGFAPSK</sequence>
<dbReference type="FunFam" id="2.40.70.10:FF:000002">
    <property type="entry name" value="Vacuolar aspartic proteinase"/>
    <property type="match status" value="1"/>
</dbReference>
<keyword evidence="6" id="KW-0325">Glycoprotein</keyword>
<dbReference type="PANTHER" id="PTHR47966">
    <property type="entry name" value="BETA-SITE APP-CLEAVING ENZYME, ISOFORM A-RELATED"/>
    <property type="match status" value="1"/>
</dbReference>
<dbReference type="FunFam" id="2.40.70.10:FF:000008">
    <property type="entry name" value="Cathepsin D"/>
    <property type="match status" value="1"/>
</dbReference>
<keyword evidence="5 7" id="KW-1015">Disulfide bond</keyword>
<dbReference type="Pfam" id="PF00026">
    <property type="entry name" value="Asp"/>
    <property type="match status" value="1"/>
</dbReference>
<dbReference type="KEGG" id="aec:105146957"/>
<dbReference type="eggNOG" id="KOG1339">
    <property type="taxonomic scope" value="Eukaryota"/>
</dbReference>
<dbReference type="PRINTS" id="PR00792">
    <property type="entry name" value="PEPSIN"/>
</dbReference>
<evidence type="ECO:0000313" key="10">
    <source>
        <dbReference type="EMBL" id="EGI64800.1"/>
    </source>
</evidence>
<dbReference type="EMBL" id="GL888217">
    <property type="protein sequence ID" value="EGI64800.1"/>
    <property type="molecule type" value="Genomic_DNA"/>
</dbReference>
<dbReference type="InParanoid" id="F4WMF6"/>